<gene>
    <name evidence="2" type="ORF">BD311DRAFT_744410</name>
</gene>
<organism evidence="2">
    <name type="scientific">Dichomitus squalens</name>
    <dbReference type="NCBI Taxonomy" id="114155"/>
    <lineage>
        <taxon>Eukaryota</taxon>
        <taxon>Fungi</taxon>
        <taxon>Dikarya</taxon>
        <taxon>Basidiomycota</taxon>
        <taxon>Agaricomycotina</taxon>
        <taxon>Agaricomycetes</taxon>
        <taxon>Polyporales</taxon>
        <taxon>Polyporaceae</taxon>
        <taxon>Dichomitus</taxon>
    </lineage>
</organism>
<feature type="region of interest" description="Disordered" evidence="1">
    <location>
        <begin position="268"/>
        <end position="300"/>
    </location>
</feature>
<reference evidence="2" key="1">
    <citation type="submission" date="2019-01" db="EMBL/GenBank/DDBJ databases">
        <title>Draft genome sequences of three monokaryotic isolates of the white-rot basidiomycete fungus Dichomitus squalens.</title>
        <authorList>
            <consortium name="DOE Joint Genome Institute"/>
            <person name="Lopez S.C."/>
            <person name="Andreopoulos B."/>
            <person name="Pangilinan J."/>
            <person name="Lipzen A."/>
            <person name="Riley R."/>
            <person name="Ahrendt S."/>
            <person name="Ng V."/>
            <person name="Barry K."/>
            <person name="Daum C."/>
            <person name="Grigoriev I.V."/>
            <person name="Hilden K.S."/>
            <person name="Makela M.R."/>
            <person name="de Vries R.P."/>
        </authorList>
    </citation>
    <scope>NUCLEOTIDE SEQUENCE [LARGE SCALE GENOMIC DNA]</scope>
    <source>
        <strain evidence="2">OM18370.1</strain>
    </source>
</reference>
<accession>A0A4Q9N6J7</accession>
<name>A0A4Q9N6J7_9APHY</name>
<evidence type="ECO:0000256" key="1">
    <source>
        <dbReference type="SAM" id="MobiDB-lite"/>
    </source>
</evidence>
<feature type="region of interest" description="Disordered" evidence="1">
    <location>
        <begin position="223"/>
        <end position="242"/>
    </location>
</feature>
<dbReference type="AlphaFoldDB" id="A0A4Q9N6J7"/>
<feature type="compositionally biased region" description="Low complexity" evidence="1">
    <location>
        <begin position="1"/>
        <end position="40"/>
    </location>
</feature>
<dbReference type="EMBL" id="ML143386">
    <property type="protein sequence ID" value="TBU35688.1"/>
    <property type="molecule type" value="Genomic_DNA"/>
</dbReference>
<evidence type="ECO:0000313" key="2">
    <source>
        <dbReference type="EMBL" id="TBU35688.1"/>
    </source>
</evidence>
<protein>
    <submittedName>
        <fullName evidence="2">Uncharacterized protein</fullName>
    </submittedName>
</protein>
<dbReference type="OrthoDB" id="2751937at2759"/>
<sequence length="300" mass="33216">MSSYHTTTSRPIPTGRRRSPSPGSSPHSGSSQGDSDFSQGHRWRHHTPARSSSGHSSDLIFSMDPERRSNSGSPCLGVAGPPFLYDVPPSWNGRPPDTGTMSVCPRCRRQFYDDYNSPQSRGVACQSRNALCPSCRELESRQDEWRRRNEEFYASTPERPVRTSIQRPSMYESQHQVPTPTSGIRPTGTRNSSAAHATNTTHFIGRPFPSYVAAPPPYSAPPPYTRSVSHLQQPTPPWTDVSAHGPTTFVAGSYRPRYQLPQLITQLEHRVAPPPSISPGTADPFPMSPTSPPSRERRQS</sequence>
<feature type="region of interest" description="Disordered" evidence="1">
    <location>
        <begin position="1"/>
        <end position="81"/>
    </location>
</feature>
<feature type="region of interest" description="Disordered" evidence="1">
    <location>
        <begin position="155"/>
        <end position="195"/>
    </location>
</feature>
<feature type="compositionally biased region" description="Polar residues" evidence="1">
    <location>
        <begin position="163"/>
        <end position="195"/>
    </location>
</feature>
<dbReference type="Proteomes" id="UP000292957">
    <property type="component" value="Unassembled WGS sequence"/>
</dbReference>
<proteinExistence type="predicted"/>